<dbReference type="Pfam" id="PF17181">
    <property type="entry name" value="EPF"/>
    <property type="match status" value="1"/>
</dbReference>
<dbReference type="GO" id="GO:0005576">
    <property type="term" value="C:extracellular region"/>
    <property type="evidence" value="ECO:0007669"/>
    <property type="project" value="UniProtKB-SubCell"/>
</dbReference>
<reference evidence="7 8" key="1">
    <citation type="journal article" date="2017" name="Nature">
        <title>The Apostasia genome and the evolution of orchids.</title>
        <authorList>
            <person name="Zhang G.Q."/>
            <person name="Liu K.W."/>
            <person name="Li Z."/>
            <person name="Lohaus R."/>
            <person name="Hsiao Y.Y."/>
            <person name="Niu S.C."/>
            <person name="Wang J.Y."/>
            <person name="Lin Y.C."/>
            <person name="Xu Q."/>
            <person name="Chen L.J."/>
            <person name="Yoshida K."/>
            <person name="Fujiwara S."/>
            <person name="Wang Z.W."/>
            <person name="Zhang Y.Q."/>
            <person name="Mitsuda N."/>
            <person name="Wang M."/>
            <person name="Liu G.H."/>
            <person name="Pecoraro L."/>
            <person name="Huang H.X."/>
            <person name="Xiao X.J."/>
            <person name="Lin M."/>
            <person name="Wu X.Y."/>
            <person name="Wu W.L."/>
            <person name="Chen Y.Y."/>
            <person name="Chang S.B."/>
            <person name="Sakamoto S."/>
            <person name="Ohme-Takagi M."/>
            <person name="Yagi M."/>
            <person name="Zeng S.J."/>
            <person name="Shen C.Y."/>
            <person name="Yeh C.M."/>
            <person name="Luo Y.B."/>
            <person name="Tsai W.C."/>
            <person name="Van de Peer Y."/>
            <person name="Liu Z.J."/>
        </authorList>
    </citation>
    <scope>NUCLEOTIDE SEQUENCE [LARGE SCALE GENOMIC DNA]</scope>
    <source>
        <strain evidence="8">cv. Shenzhen</strain>
        <tissue evidence="7">Stem</tissue>
    </source>
</reference>
<evidence type="ECO:0000256" key="1">
    <source>
        <dbReference type="ARBA" id="ARBA00004613"/>
    </source>
</evidence>
<keyword evidence="6" id="KW-0217">Developmental protein</keyword>
<dbReference type="Proteomes" id="UP000236161">
    <property type="component" value="Unassembled WGS sequence"/>
</dbReference>
<keyword evidence="4" id="KW-0732">Signal</keyword>
<evidence type="ECO:0000256" key="2">
    <source>
        <dbReference type="ARBA" id="ARBA00008127"/>
    </source>
</evidence>
<gene>
    <name evidence="7" type="primary">EPFL6</name>
    <name evidence="7" type="ORF">AXF42_Ash004720</name>
</gene>
<evidence type="ECO:0000256" key="5">
    <source>
        <dbReference type="ARBA" id="ARBA00023157"/>
    </source>
</evidence>
<dbReference type="EMBL" id="KZ451883">
    <property type="protein sequence ID" value="PKA67228.1"/>
    <property type="molecule type" value="Genomic_DNA"/>
</dbReference>
<dbReference type="InterPro" id="IPR039455">
    <property type="entry name" value="EPFL"/>
</dbReference>
<proteinExistence type="inferred from homology"/>
<evidence type="ECO:0000256" key="6">
    <source>
        <dbReference type="RuleBase" id="RU367102"/>
    </source>
</evidence>
<keyword evidence="5" id="KW-1015">Disulfide bond</keyword>
<organism evidence="7 8">
    <name type="scientific">Apostasia shenzhenica</name>
    <dbReference type="NCBI Taxonomy" id="1088818"/>
    <lineage>
        <taxon>Eukaryota</taxon>
        <taxon>Viridiplantae</taxon>
        <taxon>Streptophyta</taxon>
        <taxon>Embryophyta</taxon>
        <taxon>Tracheophyta</taxon>
        <taxon>Spermatophyta</taxon>
        <taxon>Magnoliopsida</taxon>
        <taxon>Liliopsida</taxon>
        <taxon>Asparagales</taxon>
        <taxon>Orchidaceae</taxon>
        <taxon>Apostasioideae</taxon>
        <taxon>Apostasia</taxon>
    </lineage>
</organism>
<dbReference type="AlphaFoldDB" id="A0A2I0BHF9"/>
<protein>
    <recommendedName>
        <fullName evidence="6">Epidermal patterning factor-like protein</fullName>
    </recommendedName>
</protein>
<keyword evidence="8" id="KW-1185">Reference proteome</keyword>
<comment type="function">
    <text evidence="6">Controls stomatal patterning.</text>
</comment>
<dbReference type="PANTHER" id="PTHR33109:SF4">
    <property type="entry name" value="EPIDERMAL PATTERNING FACTOR-LIKE PROTEIN 6"/>
    <property type="match status" value="1"/>
</dbReference>
<accession>A0A2I0BHF9</accession>
<keyword evidence="3 6" id="KW-0964">Secreted</keyword>
<name>A0A2I0BHF9_9ASPA</name>
<sequence>MQGHRRLLIHSFQQARGLSEGFVSGRLAADSKPESAKFKIRYLRTVKIQTRRSHQLSFISLWSLRNGFFPKAVDLLAHRFLCPASSPLQMELTVKALLLFCFLFFSPALSLLHCAGSNSSTVDSISKGEKMKISGECLPGPAAAHRGLLGPGSSPPRCTHKCGRCRPCLAVHVPVPPAGTPGIPATDEYYPEAWRCKCGNRLFKP</sequence>
<evidence type="ECO:0000313" key="7">
    <source>
        <dbReference type="EMBL" id="PKA67228.1"/>
    </source>
</evidence>
<evidence type="ECO:0000313" key="8">
    <source>
        <dbReference type="Proteomes" id="UP000236161"/>
    </source>
</evidence>
<dbReference type="OrthoDB" id="1937916at2759"/>
<evidence type="ECO:0000256" key="4">
    <source>
        <dbReference type="ARBA" id="ARBA00022729"/>
    </source>
</evidence>
<dbReference type="PANTHER" id="PTHR33109">
    <property type="entry name" value="EPIDERMAL PATTERNING FACTOR-LIKE PROTEIN 4"/>
    <property type="match status" value="1"/>
</dbReference>
<comment type="subcellular location">
    <subcellularLocation>
        <location evidence="1 6">Secreted</location>
    </subcellularLocation>
</comment>
<comment type="similarity">
    <text evidence="2 6">Belongs to the plant cysteine rich small secretory peptide family. Epidermal patterning factor subfamily.</text>
</comment>
<dbReference type="GO" id="GO:0010052">
    <property type="term" value="P:guard cell differentiation"/>
    <property type="evidence" value="ECO:0007669"/>
    <property type="project" value="UniProtKB-UniRule"/>
</dbReference>
<evidence type="ECO:0000256" key="3">
    <source>
        <dbReference type="ARBA" id="ARBA00022525"/>
    </source>
</evidence>
<dbReference type="STRING" id="1088818.A0A2I0BHF9"/>